<dbReference type="EMBL" id="BPWL01000004">
    <property type="protein sequence ID" value="GJJ09739.1"/>
    <property type="molecule type" value="Genomic_DNA"/>
</dbReference>
<sequence>MAEIQREAEFLGVDESKNSDETVTLQRVDKSMTKKLSSEDCTLTDTDLGDYSLGKLKTQTFSSSSIDCTAILDFPCSLSSFPASFLLETYKSKSIPEAPLSSLVSAFPSSQALGITVSCSMQKLVQSDLPSEKSLTRSLHNPLASVPSTADTFTSICERPSAPAPRPSENGLRVTRSRSSAALNILRKARSNLKLLSFRSLRNLAKMKIESDNHKVPDLSNSTNPRETNESPVQNLPPIASVVSKSPHFISWFPFSEIDSPLRQSESPLSITPSPSCAVPGSESIEIDHSETNRGFLSPPGTTLYARQNAQTLRGYRRERVAEIHSFQRLRNGMDVINTFLENTAEMMVDGSSDDCHLDACTLISSPTKSEGDIAIPEPRVSTTNDPESVVDIMTTLVFNPDGNESINKPKTSEENYKKKQGVWSKFGLGPQKPKLCDDPVFALPLTSHLSVSMTGSRLNGAKANPAGYLSGERPTKVPVPKMGSGSLVGSRLGSDGCSAPMRYPLHIFTSARNKVLKTTRMLSTKARPIDKICT</sequence>
<accession>A0AAV5A943</accession>
<dbReference type="Proteomes" id="UP001050691">
    <property type="component" value="Unassembled WGS sequence"/>
</dbReference>
<dbReference type="AlphaFoldDB" id="A0AAV5A943"/>
<evidence type="ECO:0000313" key="3">
    <source>
        <dbReference type="Proteomes" id="UP001050691"/>
    </source>
</evidence>
<gene>
    <name evidence="2" type="ORF">Clacol_003963</name>
</gene>
<organism evidence="2 3">
    <name type="scientific">Clathrus columnatus</name>
    <dbReference type="NCBI Taxonomy" id="1419009"/>
    <lineage>
        <taxon>Eukaryota</taxon>
        <taxon>Fungi</taxon>
        <taxon>Dikarya</taxon>
        <taxon>Basidiomycota</taxon>
        <taxon>Agaricomycotina</taxon>
        <taxon>Agaricomycetes</taxon>
        <taxon>Phallomycetidae</taxon>
        <taxon>Phallales</taxon>
        <taxon>Clathraceae</taxon>
        <taxon>Clathrus</taxon>
    </lineage>
</organism>
<protein>
    <submittedName>
        <fullName evidence="2">Uncharacterized protein</fullName>
    </submittedName>
</protein>
<reference evidence="2" key="1">
    <citation type="submission" date="2021-10" db="EMBL/GenBank/DDBJ databases">
        <title>De novo Genome Assembly of Clathrus columnatus (Basidiomycota, Fungi) Using Illumina and Nanopore Sequence Data.</title>
        <authorList>
            <person name="Ogiso-Tanaka E."/>
            <person name="Itagaki H."/>
            <person name="Hosoya T."/>
            <person name="Hosaka K."/>
        </authorList>
    </citation>
    <scope>NUCLEOTIDE SEQUENCE</scope>
    <source>
        <strain evidence="2">MO-923</strain>
    </source>
</reference>
<keyword evidence="3" id="KW-1185">Reference proteome</keyword>
<feature type="region of interest" description="Disordered" evidence="1">
    <location>
        <begin position="212"/>
        <end position="235"/>
    </location>
</feature>
<proteinExistence type="predicted"/>
<comment type="caution">
    <text evidence="2">The sequence shown here is derived from an EMBL/GenBank/DDBJ whole genome shotgun (WGS) entry which is preliminary data.</text>
</comment>
<evidence type="ECO:0000313" key="2">
    <source>
        <dbReference type="EMBL" id="GJJ09739.1"/>
    </source>
</evidence>
<evidence type="ECO:0000256" key="1">
    <source>
        <dbReference type="SAM" id="MobiDB-lite"/>
    </source>
</evidence>
<name>A0AAV5A943_9AGAM</name>
<feature type="compositionally biased region" description="Polar residues" evidence="1">
    <location>
        <begin position="219"/>
        <end position="234"/>
    </location>
</feature>